<dbReference type="RefSeq" id="WP_084370889.1">
    <property type="nucleotide sequence ID" value="NZ_FWYF01000001.1"/>
</dbReference>
<dbReference type="Proteomes" id="UP000192472">
    <property type="component" value="Unassembled WGS sequence"/>
</dbReference>
<accession>A0A1W2G6Z5</accession>
<evidence type="ECO:0000313" key="3">
    <source>
        <dbReference type="Proteomes" id="UP000192472"/>
    </source>
</evidence>
<sequence>MSKLLTSIDEKTQKFIEAQQMFFVATAASDGKINLSPKGTDSFRIIGPNQVVWLNLTGSGNETAAHILQNNRMTIMMCAFDGKPNIMRIYGSAKAIYEQDPEWTTHAPLFKENTGARQIFLVEVEQIQHSCGMAVPLYDFVEHRDLLDIAHDKKGRQKVKEYWKEKNMVSLDGLPTGQKI</sequence>
<dbReference type="Gene3D" id="2.30.110.10">
    <property type="entry name" value="Electron Transport, Fmn-binding Protein, Chain A"/>
    <property type="match status" value="1"/>
</dbReference>
<evidence type="ECO:0000259" key="1">
    <source>
        <dbReference type="Pfam" id="PF01243"/>
    </source>
</evidence>
<name>A0A1W2G6Z5_REIFA</name>
<dbReference type="STRING" id="692418.SAMN04488029_0554"/>
<dbReference type="InterPro" id="IPR011576">
    <property type="entry name" value="Pyridox_Oxase_N"/>
</dbReference>
<dbReference type="InterPro" id="IPR012349">
    <property type="entry name" value="Split_barrel_FMN-bd"/>
</dbReference>
<dbReference type="OrthoDB" id="115989at2"/>
<dbReference type="EMBL" id="FWYF01000001">
    <property type="protein sequence ID" value="SMD32212.1"/>
    <property type="molecule type" value="Genomic_DNA"/>
</dbReference>
<feature type="domain" description="Pyridoxamine 5'-phosphate oxidase N-terminal" evidence="1">
    <location>
        <begin position="8"/>
        <end position="130"/>
    </location>
</feature>
<proteinExistence type="predicted"/>
<dbReference type="Pfam" id="PF01243">
    <property type="entry name" value="PNPOx_N"/>
    <property type="match status" value="1"/>
</dbReference>
<evidence type="ECO:0000313" key="2">
    <source>
        <dbReference type="EMBL" id="SMD32212.1"/>
    </source>
</evidence>
<gene>
    <name evidence="2" type="ORF">SAMN04488029_0554</name>
</gene>
<dbReference type="PANTHER" id="PTHR39336">
    <property type="entry name" value="PYRIDOXAMINE PHOSPHATE OXIDASE FAMILY PROTEIN (AFU_ORTHOLOGUE AFUA_6G11440)"/>
    <property type="match status" value="1"/>
</dbReference>
<dbReference type="PANTHER" id="PTHR39336:SF1">
    <property type="entry name" value="PYRIDOXAMINE PHOSPHATE OXIDASE FAMILY PROTEIN (AFU_ORTHOLOGUE AFUA_6G11440)"/>
    <property type="match status" value="1"/>
</dbReference>
<dbReference type="SUPFAM" id="SSF50475">
    <property type="entry name" value="FMN-binding split barrel"/>
    <property type="match status" value="1"/>
</dbReference>
<organism evidence="2 3">
    <name type="scientific">Reichenbachiella faecimaris</name>
    <dbReference type="NCBI Taxonomy" id="692418"/>
    <lineage>
        <taxon>Bacteria</taxon>
        <taxon>Pseudomonadati</taxon>
        <taxon>Bacteroidota</taxon>
        <taxon>Cytophagia</taxon>
        <taxon>Cytophagales</taxon>
        <taxon>Reichenbachiellaceae</taxon>
        <taxon>Reichenbachiella</taxon>
    </lineage>
</organism>
<protein>
    <submittedName>
        <fullName evidence="2">Pyridoxamine 5'-phosphate oxidase</fullName>
    </submittedName>
</protein>
<dbReference type="AlphaFoldDB" id="A0A1W2G6Z5"/>
<reference evidence="2 3" key="1">
    <citation type="submission" date="2017-04" db="EMBL/GenBank/DDBJ databases">
        <authorList>
            <person name="Afonso C.L."/>
            <person name="Miller P.J."/>
            <person name="Scott M.A."/>
            <person name="Spackman E."/>
            <person name="Goraichik I."/>
            <person name="Dimitrov K.M."/>
            <person name="Suarez D.L."/>
            <person name="Swayne D.E."/>
        </authorList>
    </citation>
    <scope>NUCLEOTIDE SEQUENCE [LARGE SCALE GENOMIC DNA]</scope>
    <source>
        <strain evidence="2 3">DSM 26133</strain>
    </source>
</reference>
<keyword evidence="3" id="KW-1185">Reference proteome</keyword>